<name>F0Q243_PARA1</name>
<sequence>MHIPLARWACWPAPGEAAAQAAPRADFLEPAMRRRVGALARAALQVAHDCAGHLPSVRIVFASRHGELGRTTQMLQELAEGQELSPMAFSMSVLNAIAGVYSIATQDRAPATAVSAAEGTFGMALLEAGLQWADDPAYPVLLLYADEPASPVYGPVAGDLSRPLVLALLLDSHAAQSLCMEMAEASGAATATAQPEAFLSCLLGPDEACWTDGRQQWTWRRGPAA</sequence>
<dbReference type="AlphaFoldDB" id="F0Q243"/>
<reference evidence="2" key="1">
    <citation type="submission" date="2011-02" db="EMBL/GenBank/DDBJ databases">
        <title>Complete sequence of Acidovorax avenae subsp. avenae ATCC 19860.</title>
        <authorList>
            <consortium name="US DOE Joint Genome Institute"/>
            <person name="Lucas S."/>
            <person name="Copeland A."/>
            <person name="Lapidus A."/>
            <person name="Cheng J.-F."/>
            <person name="Goodwin L."/>
            <person name="Pitluck S."/>
            <person name="Chertkov O."/>
            <person name="Held B."/>
            <person name="Detter J.C."/>
            <person name="Han C."/>
            <person name="Tapia R."/>
            <person name="Land M."/>
            <person name="Hauser L."/>
            <person name="Kyrpides N."/>
            <person name="Ivanova N."/>
            <person name="Ovchinnikova G."/>
            <person name="Pagani I."/>
            <person name="Gordon S."/>
            <person name="Woyke T."/>
        </authorList>
    </citation>
    <scope>NUCLEOTIDE SEQUENCE</scope>
    <source>
        <strain evidence="2">ATCC 19860</strain>
    </source>
</reference>
<keyword evidence="3" id="KW-1185">Reference proteome</keyword>
<dbReference type="EMBL" id="CP002521">
    <property type="protein sequence ID" value="ADX45315.1"/>
    <property type="molecule type" value="Genomic_DNA"/>
</dbReference>
<gene>
    <name evidence="2" type="ordered locus">Acav_1393</name>
</gene>
<evidence type="ECO:0000313" key="2">
    <source>
        <dbReference type="EMBL" id="ADX45315.1"/>
    </source>
</evidence>
<evidence type="ECO:0000313" key="3">
    <source>
        <dbReference type="Proteomes" id="UP000002482"/>
    </source>
</evidence>
<dbReference type="HOGENOM" id="CLU_086378_0_0_4"/>
<dbReference type="InterPro" id="IPR014030">
    <property type="entry name" value="Ketoacyl_synth_N"/>
</dbReference>
<proteinExistence type="predicted"/>
<evidence type="ECO:0000259" key="1">
    <source>
        <dbReference type="Pfam" id="PF13723"/>
    </source>
</evidence>
<dbReference type="Pfam" id="PF13723">
    <property type="entry name" value="Ketoacyl-synt_2"/>
    <property type="match status" value="1"/>
</dbReference>
<protein>
    <recommendedName>
        <fullName evidence="1">Beta-ketoacyl synthase-like N-terminal domain-containing protein</fullName>
    </recommendedName>
</protein>
<dbReference type="KEGG" id="aaa:Acav_1393"/>
<feature type="domain" description="Beta-ketoacyl synthase-like N-terminal" evidence="1">
    <location>
        <begin position="8"/>
        <end position="219"/>
    </location>
</feature>
<accession>F0Q243</accession>
<dbReference type="Proteomes" id="UP000002482">
    <property type="component" value="Chromosome"/>
</dbReference>
<organism evidence="2 3">
    <name type="scientific">Paracidovorax avenae (strain ATCC 19860 / DSM 7227 / CCUG 15838 / JCM 20985 / LMG 2117 / NCPPB 1011)</name>
    <name type="common">Acidovorax avenae</name>
    <dbReference type="NCBI Taxonomy" id="643561"/>
    <lineage>
        <taxon>Bacteria</taxon>
        <taxon>Pseudomonadati</taxon>
        <taxon>Pseudomonadota</taxon>
        <taxon>Betaproteobacteria</taxon>
        <taxon>Burkholderiales</taxon>
        <taxon>Comamonadaceae</taxon>
        <taxon>Paracidovorax</taxon>
    </lineage>
</organism>